<dbReference type="AlphaFoldDB" id="A0A7K1TEI8"/>
<reference evidence="2 3" key="1">
    <citation type="submission" date="2019-12" db="EMBL/GenBank/DDBJ databases">
        <title>Hymenobacter sp. HMF4947 Genome sequencing and assembly.</title>
        <authorList>
            <person name="Kang H."/>
            <person name="Cha I."/>
            <person name="Kim H."/>
            <person name="Joh K."/>
        </authorList>
    </citation>
    <scope>NUCLEOTIDE SEQUENCE [LARGE SCALE GENOMIC DNA]</scope>
    <source>
        <strain evidence="2 3">HMF4947</strain>
    </source>
</reference>
<evidence type="ECO:0000313" key="2">
    <source>
        <dbReference type="EMBL" id="MVN76820.1"/>
    </source>
</evidence>
<dbReference type="RefSeq" id="WP_157565092.1">
    <property type="nucleotide sequence ID" value="NZ_WQKZ01000002.1"/>
</dbReference>
<sequence>MFELFALALLQFATITGQPSDFTGSSGWGHDIVGGTTTTDSVTGSSGWGHDIVGGTPTTPAGVTGSSGWGHD</sequence>
<feature type="region of interest" description="Disordered" evidence="1">
    <location>
        <begin position="39"/>
        <end position="72"/>
    </location>
</feature>
<accession>A0A7K1TEI8</accession>
<proteinExistence type="predicted"/>
<comment type="caution">
    <text evidence="2">The sequence shown here is derived from an EMBL/GenBank/DDBJ whole genome shotgun (WGS) entry which is preliminary data.</text>
</comment>
<evidence type="ECO:0000313" key="3">
    <source>
        <dbReference type="Proteomes" id="UP000441336"/>
    </source>
</evidence>
<feature type="compositionally biased region" description="Low complexity" evidence="1">
    <location>
        <begin position="39"/>
        <end position="64"/>
    </location>
</feature>
<keyword evidence="3" id="KW-1185">Reference proteome</keyword>
<evidence type="ECO:0000256" key="1">
    <source>
        <dbReference type="SAM" id="MobiDB-lite"/>
    </source>
</evidence>
<dbReference type="EMBL" id="WQKZ01000002">
    <property type="protein sequence ID" value="MVN76820.1"/>
    <property type="molecule type" value="Genomic_DNA"/>
</dbReference>
<protein>
    <submittedName>
        <fullName evidence="2">Uncharacterized protein</fullName>
    </submittedName>
</protein>
<organism evidence="2 3">
    <name type="scientific">Hymenobacter ginkgonis</name>
    <dbReference type="NCBI Taxonomy" id="2682976"/>
    <lineage>
        <taxon>Bacteria</taxon>
        <taxon>Pseudomonadati</taxon>
        <taxon>Bacteroidota</taxon>
        <taxon>Cytophagia</taxon>
        <taxon>Cytophagales</taxon>
        <taxon>Hymenobacteraceae</taxon>
        <taxon>Hymenobacter</taxon>
    </lineage>
</organism>
<dbReference type="Proteomes" id="UP000441336">
    <property type="component" value="Unassembled WGS sequence"/>
</dbReference>
<gene>
    <name evidence="2" type="ORF">GO988_10845</name>
</gene>
<name>A0A7K1TEI8_9BACT</name>